<dbReference type="GO" id="GO:0010224">
    <property type="term" value="P:response to UV-B"/>
    <property type="evidence" value="ECO:0007669"/>
    <property type="project" value="TreeGrafter"/>
</dbReference>
<name>A0AAJ6UFJ5_POPEU</name>
<accession>A0AAJ6UFJ5</accession>
<dbReference type="PANTHER" id="PTHR12770:SF5">
    <property type="entry name" value="PROTEIN ROOT UVB SENSITIVE 2, CHLOROPLASTIC"/>
    <property type="match status" value="1"/>
</dbReference>
<gene>
    <name evidence="2" type="primary">LOC105128713</name>
</gene>
<dbReference type="GO" id="GO:0009941">
    <property type="term" value="C:chloroplast envelope"/>
    <property type="evidence" value="ECO:0007669"/>
    <property type="project" value="TreeGrafter"/>
</dbReference>
<reference evidence="2" key="1">
    <citation type="submission" date="2025-08" db="UniProtKB">
        <authorList>
            <consortium name="RefSeq"/>
        </authorList>
    </citation>
    <scope>IDENTIFICATION</scope>
</reference>
<organism evidence="1 2">
    <name type="scientific">Populus euphratica</name>
    <name type="common">Euphrates poplar</name>
    <dbReference type="NCBI Taxonomy" id="75702"/>
    <lineage>
        <taxon>Eukaryota</taxon>
        <taxon>Viridiplantae</taxon>
        <taxon>Streptophyta</taxon>
        <taxon>Embryophyta</taxon>
        <taxon>Tracheophyta</taxon>
        <taxon>Spermatophyta</taxon>
        <taxon>Magnoliopsida</taxon>
        <taxon>eudicotyledons</taxon>
        <taxon>Gunneridae</taxon>
        <taxon>Pentapetalae</taxon>
        <taxon>rosids</taxon>
        <taxon>fabids</taxon>
        <taxon>Malpighiales</taxon>
        <taxon>Salicaceae</taxon>
        <taxon>Saliceae</taxon>
        <taxon>Populus</taxon>
    </lineage>
</organism>
<keyword evidence="1" id="KW-1185">Reference proteome</keyword>
<dbReference type="AlphaFoldDB" id="A0AAJ6UFJ5"/>
<dbReference type="InterPro" id="IPR006968">
    <property type="entry name" value="RUS_fam"/>
</dbReference>
<protein>
    <submittedName>
        <fullName evidence="2">Protein root UVB sensitive 2, chloroplastic-like</fullName>
    </submittedName>
</protein>
<evidence type="ECO:0000313" key="1">
    <source>
        <dbReference type="Proteomes" id="UP000694918"/>
    </source>
</evidence>
<evidence type="ECO:0000313" key="2">
    <source>
        <dbReference type="RefSeq" id="XP_011028800.1"/>
    </source>
</evidence>
<sequence>MAVGDFVKTGKIRSPADLRYREDLLFPGGFVEDAGNVKVGQALYRVVKPSKLNELKELFPEEKFIPSPGNKWIDLVLDQNATGEDALKGWLVAAYALKKFSSLAKGS</sequence>
<proteinExistence type="predicted"/>
<dbReference type="GeneID" id="105128713"/>
<dbReference type="Proteomes" id="UP000694918">
    <property type="component" value="Unplaced"/>
</dbReference>
<dbReference type="RefSeq" id="XP_011028800.1">
    <property type="nucleotide sequence ID" value="XM_011030498.1"/>
</dbReference>
<dbReference type="KEGG" id="peu:105128713"/>
<dbReference type="PANTHER" id="PTHR12770">
    <property type="entry name" value="RUS1 FAMILY PROTEIN C16ORF58"/>
    <property type="match status" value="1"/>
</dbReference>
<dbReference type="GO" id="GO:0009926">
    <property type="term" value="P:auxin polar transport"/>
    <property type="evidence" value="ECO:0007669"/>
    <property type="project" value="TreeGrafter"/>
</dbReference>